<protein>
    <submittedName>
        <fullName evidence="1">Uncharacterized protein</fullName>
    </submittedName>
</protein>
<proteinExistence type="predicted"/>
<sequence length="30" mass="3662">MSGYRTLWFVNFELERLIFQVFLLVNKLGK</sequence>
<comment type="caution">
    <text evidence="1">The sequence shown here is derived from an EMBL/GenBank/DDBJ whole genome shotgun (WGS) entry which is preliminary data.</text>
</comment>
<name>A0AAN4Q1J4_PSESF</name>
<dbReference type="EMBL" id="BGKA01000057">
    <property type="protein sequence ID" value="GBH15553.1"/>
    <property type="molecule type" value="Genomic_DNA"/>
</dbReference>
<evidence type="ECO:0000313" key="2">
    <source>
        <dbReference type="Proteomes" id="UP000248291"/>
    </source>
</evidence>
<evidence type="ECO:0000313" key="1">
    <source>
        <dbReference type="EMBL" id="GBH15553.1"/>
    </source>
</evidence>
<dbReference type="AlphaFoldDB" id="A0AAN4Q1J4"/>
<gene>
    <name evidence="1" type="ORF">KPSA3_01481</name>
</gene>
<organism evidence="1 2">
    <name type="scientific">Pseudomonas syringae pv. actinidiae</name>
    <dbReference type="NCBI Taxonomy" id="103796"/>
    <lineage>
        <taxon>Bacteria</taxon>
        <taxon>Pseudomonadati</taxon>
        <taxon>Pseudomonadota</taxon>
        <taxon>Gammaproteobacteria</taxon>
        <taxon>Pseudomonadales</taxon>
        <taxon>Pseudomonadaceae</taxon>
        <taxon>Pseudomonas</taxon>
        <taxon>Pseudomonas syringae</taxon>
    </lineage>
</organism>
<reference evidence="1 2" key="1">
    <citation type="submission" date="2018-04" db="EMBL/GenBank/DDBJ databases">
        <title>Draft genome sequence of Pseudomonas syringae pv. actinidiae biovar 3 strains isolated from kiwifruit in Kagawa prefecture.</title>
        <authorList>
            <person name="Tabuchi M."/>
            <person name="Saito M."/>
            <person name="Fujiwara S."/>
            <person name="Sasa N."/>
            <person name="Akimitsu K."/>
            <person name="Gomi K."/>
            <person name="Konishi-Sugita S."/>
            <person name="Hamano K."/>
            <person name="Kataoka I."/>
        </authorList>
    </citation>
    <scope>NUCLEOTIDE SEQUENCE [LARGE SCALE GENOMIC DNA]</scope>
    <source>
        <strain evidence="1 2">MAFF212211</strain>
    </source>
</reference>
<dbReference type="Proteomes" id="UP000248291">
    <property type="component" value="Unassembled WGS sequence"/>
</dbReference>
<accession>A0AAN4Q1J4</accession>